<dbReference type="STRING" id="1166018.FAES_0722"/>
<keyword evidence="2" id="KW-1133">Transmembrane helix</keyword>
<dbReference type="Proteomes" id="UP000011058">
    <property type="component" value="Chromosome"/>
</dbReference>
<keyword evidence="2" id="KW-0812">Transmembrane</keyword>
<dbReference type="GO" id="GO:0008236">
    <property type="term" value="F:serine-type peptidase activity"/>
    <property type="evidence" value="ECO:0007669"/>
    <property type="project" value="InterPro"/>
</dbReference>
<dbReference type="eggNOG" id="COG0793">
    <property type="taxonomic scope" value="Bacteria"/>
</dbReference>
<feature type="transmembrane region" description="Helical" evidence="2">
    <location>
        <begin position="53"/>
        <end position="77"/>
    </location>
</feature>
<sequence length="561" mass="63280">MKFTFDVWCLLVFTHIRSANYELSTVSSTPCLRRLFIPNRLAAKQTGITFGTLFYLLTVIASLLRTGLFVGLVGLLASCFNSRPQPVFPFTPVTQTYSVAQLQTDFRLMRRALEEAHPGLYRYHPRDSVSQWFDAAYAQLTKPMTELQFRRVIEPVVDRIGCGHTDLYASKSFTAYRKKHPLRPFPVDVAVLNDRLYVRENRSTDSTIQRGSEILAIDGHPAQPLLNQFYRYISSDGYNQTFKSYVLNTGSFGSYYALVCGIDSAARRLTFRDTTGTIRTLTFRTRPDKLPPRLDSLDKRNVPASSPRKKPKPDKAPDEQRQFWLSERDSSVAVMKVSSFSGFGQRLFFRQSFEAIAANKAIKTLIIDLRGNLGGNSGTSLRLASYLIDKPFQAYTQVDAPVRNVSFNRYLGWKFWRFWLRNFFTRRTPEGTYRRTGTTSPIKPIRHGGFRGRVFLLINGGTFSAASIFASLVKHNSADRVTVVGRETGGGAYGCNAFTSPYLTLPQTGVQLRLPLYKIVLAIPGQDQGHGVLPDVPVAYTVPAILSGQDLDIEKVYELLR</sequence>
<feature type="compositionally biased region" description="Basic and acidic residues" evidence="1">
    <location>
        <begin position="285"/>
        <end position="301"/>
    </location>
</feature>
<evidence type="ECO:0000256" key="2">
    <source>
        <dbReference type="SAM" id="Phobius"/>
    </source>
</evidence>
<dbReference type="PANTHER" id="PTHR32060:SF30">
    <property type="entry name" value="CARBOXY-TERMINAL PROCESSING PROTEASE CTPA"/>
    <property type="match status" value="1"/>
</dbReference>
<organism evidence="4 5">
    <name type="scientific">Fibrella aestuarina BUZ 2</name>
    <dbReference type="NCBI Taxonomy" id="1166018"/>
    <lineage>
        <taxon>Bacteria</taxon>
        <taxon>Pseudomonadati</taxon>
        <taxon>Bacteroidota</taxon>
        <taxon>Cytophagia</taxon>
        <taxon>Cytophagales</taxon>
        <taxon>Spirosomataceae</taxon>
        <taxon>Fibrella</taxon>
    </lineage>
</organism>
<dbReference type="PATRIC" id="fig|1166018.3.peg.733"/>
<feature type="region of interest" description="Disordered" evidence="1">
    <location>
        <begin position="285"/>
        <end position="320"/>
    </location>
</feature>
<dbReference type="EMBL" id="HE796683">
    <property type="protein sequence ID" value="CCG98733.1"/>
    <property type="molecule type" value="Genomic_DNA"/>
</dbReference>
<keyword evidence="5" id="KW-1185">Reference proteome</keyword>
<proteinExistence type="predicted"/>
<evidence type="ECO:0000313" key="4">
    <source>
        <dbReference type="EMBL" id="CCG98733.1"/>
    </source>
</evidence>
<dbReference type="GO" id="GO:0007165">
    <property type="term" value="P:signal transduction"/>
    <property type="evidence" value="ECO:0007669"/>
    <property type="project" value="TreeGrafter"/>
</dbReference>
<dbReference type="InterPro" id="IPR005151">
    <property type="entry name" value="Tail-specific_protease"/>
</dbReference>
<dbReference type="SUPFAM" id="SSF52096">
    <property type="entry name" value="ClpP/crotonase"/>
    <property type="match status" value="1"/>
</dbReference>
<keyword evidence="2" id="KW-0472">Membrane</keyword>
<dbReference type="AlphaFoldDB" id="I0K3N0"/>
<dbReference type="KEGG" id="fae:FAES_0722"/>
<dbReference type="InterPro" id="IPR029045">
    <property type="entry name" value="ClpP/crotonase-like_dom_sf"/>
</dbReference>
<protein>
    <submittedName>
        <fullName evidence="4">Peptidase S41</fullName>
    </submittedName>
</protein>
<dbReference type="PANTHER" id="PTHR32060">
    <property type="entry name" value="TAIL-SPECIFIC PROTEASE"/>
    <property type="match status" value="1"/>
</dbReference>
<dbReference type="Pfam" id="PF03572">
    <property type="entry name" value="Peptidase_S41"/>
    <property type="match status" value="1"/>
</dbReference>
<dbReference type="SMART" id="SM00245">
    <property type="entry name" value="TSPc"/>
    <property type="match status" value="1"/>
</dbReference>
<name>I0K3N0_9BACT</name>
<accession>I0K3N0</accession>
<reference evidence="4 5" key="1">
    <citation type="journal article" date="2012" name="J. Bacteriol.">
        <title>Genome Sequence of Fibrella aestuarina BUZ 2T, a Filamentous Marine Bacterium.</title>
        <authorList>
            <person name="Filippini M."/>
            <person name="Qi W."/>
            <person name="Blom J."/>
            <person name="Goesmann A."/>
            <person name="Smits T.H."/>
            <person name="Bagheri H.C."/>
        </authorList>
    </citation>
    <scope>NUCLEOTIDE SEQUENCE [LARGE SCALE GENOMIC DNA]</scope>
    <source>
        <strain evidence="5">BUZ 2T</strain>
    </source>
</reference>
<dbReference type="GO" id="GO:0006508">
    <property type="term" value="P:proteolysis"/>
    <property type="evidence" value="ECO:0007669"/>
    <property type="project" value="InterPro"/>
</dbReference>
<dbReference type="Gene3D" id="3.90.226.10">
    <property type="entry name" value="2-enoyl-CoA Hydratase, Chain A, domain 1"/>
    <property type="match status" value="1"/>
</dbReference>
<dbReference type="HOGENOM" id="CLU_032380_0_0_10"/>
<evidence type="ECO:0000259" key="3">
    <source>
        <dbReference type="SMART" id="SM00245"/>
    </source>
</evidence>
<evidence type="ECO:0000313" key="5">
    <source>
        <dbReference type="Proteomes" id="UP000011058"/>
    </source>
</evidence>
<dbReference type="GO" id="GO:0030288">
    <property type="term" value="C:outer membrane-bounded periplasmic space"/>
    <property type="evidence" value="ECO:0007669"/>
    <property type="project" value="TreeGrafter"/>
</dbReference>
<dbReference type="GO" id="GO:0004175">
    <property type="term" value="F:endopeptidase activity"/>
    <property type="evidence" value="ECO:0007669"/>
    <property type="project" value="TreeGrafter"/>
</dbReference>
<gene>
    <name evidence="4" type="ORF">FAES_0722</name>
</gene>
<feature type="domain" description="Tail specific protease" evidence="3">
    <location>
        <begin position="291"/>
        <end position="539"/>
    </location>
</feature>
<evidence type="ECO:0000256" key="1">
    <source>
        <dbReference type="SAM" id="MobiDB-lite"/>
    </source>
</evidence>